<feature type="compositionally biased region" description="Basic and acidic residues" evidence="1">
    <location>
        <begin position="7"/>
        <end position="21"/>
    </location>
</feature>
<dbReference type="PANTHER" id="PTHR16047:SF13">
    <property type="entry name" value="E3 UBIQUITIN-PROTEIN LIGASE RFWD3"/>
    <property type="match status" value="1"/>
</dbReference>
<accession>A0AA88RL92</accession>
<sequence length="210" mass="23243">MGSSVDYHTDGDKFGETRGEGMKELTRESEVLIESVSIFKEERREIANAGPYLVPESENQGVCISLASCPKSDDIVASFRPKVEMSSEMTLSQSFPTPSTSLTGHGVQGSHVLYKRLGGRRYQKLGSTCANVDDLRLPKSAILDRGNHNLLFASADDTRRELVLQELPSLRAVQHLTSPSHPIRDVKYTRVGEKELLSCLSDDMLQLFSL</sequence>
<evidence type="ECO:0000256" key="1">
    <source>
        <dbReference type="SAM" id="MobiDB-lite"/>
    </source>
</evidence>
<dbReference type="Proteomes" id="UP001187471">
    <property type="component" value="Unassembled WGS sequence"/>
</dbReference>
<reference evidence="2" key="1">
    <citation type="submission" date="2022-12" db="EMBL/GenBank/DDBJ databases">
        <title>Draft genome assemblies for two species of Escallonia (Escalloniales).</title>
        <authorList>
            <person name="Chanderbali A."/>
            <person name="Dervinis C."/>
            <person name="Anghel I."/>
            <person name="Soltis D."/>
            <person name="Soltis P."/>
            <person name="Zapata F."/>
        </authorList>
    </citation>
    <scope>NUCLEOTIDE SEQUENCE</scope>
    <source>
        <strain evidence="2">UCBG92.1500</strain>
        <tissue evidence="2">Leaf</tissue>
    </source>
</reference>
<evidence type="ECO:0000313" key="2">
    <source>
        <dbReference type="EMBL" id="KAK2981191.1"/>
    </source>
</evidence>
<dbReference type="GO" id="GO:0016567">
    <property type="term" value="P:protein ubiquitination"/>
    <property type="evidence" value="ECO:0007669"/>
    <property type="project" value="InterPro"/>
</dbReference>
<comment type="caution">
    <text evidence="2">The sequence shown here is derived from an EMBL/GenBank/DDBJ whole genome shotgun (WGS) entry which is preliminary data.</text>
</comment>
<dbReference type="GO" id="GO:0005634">
    <property type="term" value="C:nucleus"/>
    <property type="evidence" value="ECO:0007669"/>
    <property type="project" value="InterPro"/>
</dbReference>
<dbReference type="GO" id="GO:0004842">
    <property type="term" value="F:ubiquitin-protein transferase activity"/>
    <property type="evidence" value="ECO:0007669"/>
    <property type="project" value="InterPro"/>
</dbReference>
<dbReference type="GO" id="GO:0036297">
    <property type="term" value="P:interstrand cross-link repair"/>
    <property type="evidence" value="ECO:0007669"/>
    <property type="project" value="InterPro"/>
</dbReference>
<dbReference type="InterPro" id="IPR037381">
    <property type="entry name" value="RFWD3"/>
</dbReference>
<proteinExistence type="predicted"/>
<keyword evidence="3" id="KW-1185">Reference proteome</keyword>
<name>A0AA88RL92_9ASTE</name>
<protein>
    <submittedName>
        <fullName evidence="2">Uncharacterized protein</fullName>
    </submittedName>
</protein>
<evidence type="ECO:0000313" key="3">
    <source>
        <dbReference type="Proteomes" id="UP001187471"/>
    </source>
</evidence>
<feature type="region of interest" description="Disordered" evidence="1">
    <location>
        <begin position="1"/>
        <end position="21"/>
    </location>
</feature>
<organism evidence="2 3">
    <name type="scientific">Escallonia rubra</name>
    <dbReference type="NCBI Taxonomy" id="112253"/>
    <lineage>
        <taxon>Eukaryota</taxon>
        <taxon>Viridiplantae</taxon>
        <taxon>Streptophyta</taxon>
        <taxon>Embryophyta</taxon>
        <taxon>Tracheophyta</taxon>
        <taxon>Spermatophyta</taxon>
        <taxon>Magnoliopsida</taxon>
        <taxon>eudicotyledons</taxon>
        <taxon>Gunneridae</taxon>
        <taxon>Pentapetalae</taxon>
        <taxon>asterids</taxon>
        <taxon>campanulids</taxon>
        <taxon>Escalloniales</taxon>
        <taxon>Escalloniaceae</taxon>
        <taxon>Escallonia</taxon>
    </lineage>
</organism>
<gene>
    <name evidence="2" type="ORF">RJ640_007125</name>
</gene>
<dbReference type="AlphaFoldDB" id="A0AA88RL92"/>
<dbReference type="EMBL" id="JAVXUO010001549">
    <property type="protein sequence ID" value="KAK2981191.1"/>
    <property type="molecule type" value="Genomic_DNA"/>
</dbReference>
<dbReference type="PANTHER" id="PTHR16047">
    <property type="entry name" value="RFWD3 PROTEIN"/>
    <property type="match status" value="1"/>
</dbReference>